<organism evidence="1 2">
    <name type="scientific">Bacillus cytotoxicus</name>
    <dbReference type="NCBI Taxonomy" id="580165"/>
    <lineage>
        <taxon>Bacteria</taxon>
        <taxon>Bacillati</taxon>
        <taxon>Bacillota</taxon>
        <taxon>Bacilli</taxon>
        <taxon>Bacillales</taxon>
        <taxon>Bacillaceae</taxon>
        <taxon>Bacillus</taxon>
        <taxon>Bacillus cereus group</taxon>
    </lineage>
</organism>
<reference evidence="1 2" key="1">
    <citation type="submission" date="2016-08" db="EMBL/GenBank/DDBJ databases">
        <authorList>
            <person name="Loux V."/>
            <person name="Rue O."/>
        </authorList>
    </citation>
    <scope>NUCLEOTIDE SEQUENCE [LARGE SCALE GENOMIC DNA]</scope>
    <source>
        <strain evidence="1 2">AFSSA_08CEB44bac</strain>
    </source>
</reference>
<dbReference type="GO" id="GO:0016301">
    <property type="term" value="F:kinase activity"/>
    <property type="evidence" value="ECO:0007669"/>
    <property type="project" value="UniProtKB-KW"/>
</dbReference>
<dbReference type="RefSeq" id="WP_011983830.1">
    <property type="nucleotide sequence ID" value="NZ_CP024096.1"/>
</dbReference>
<proteinExistence type="predicted"/>
<keyword evidence="1" id="KW-0808">Transferase</keyword>
<gene>
    <name evidence="1" type="ORF">BCB44BAC_00816</name>
</gene>
<comment type="caution">
    <text evidence="1">The sequence shown here is derived from an EMBL/GenBank/DDBJ whole genome shotgun (WGS) entry which is preliminary data.</text>
</comment>
<dbReference type="AlphaFoldDB" id="A0AAX2CD54"/>
<dbReference type="GeneID" id="33896108"/>
<evidence type="ECO:0000313" key="2">
    <source>
        <dbReference type="Proteomes" id="UP000242164"/>
    </source>
</evidence>
<sequence length="246" mass="29611">MDELQFFQSYIVKSAEKIDHVYIRKEHNITIVPIIKQTARKVVKTAEIFLGEGKGLDVSTHIMKMFYSPNVKKKENDVLKWLTVHEMVDYIERGILIKEVRFKKDGKTVESIIYRMGYGLFLYIEKKRKLEKKEEEEMLRQWIEEKQTLPVYTNEYTEKLWRVLHDLECKIKQEVSILAEKRWSFHKVCLFLKFLIALYKMSCEKRAFDWKEIGAMYYRSIGGSKKFDPYYDSQWWKVGWNVGRCS</sequence>
<name>A0AAX2CD54_9BACI</name>
<protein>
    <submittedName>
        <fullName evidence="1">Signal transduction histidine kinase, LytS</fullName>
    </submittedName>
</protein>
<dbReference type="Proteomes" id="UP000242164">
    <property type="component" value="Unassembled WGS sequence"/>
</dbReference>
<dbReference type="EMBL" id="FMIK01000017">
    <property type="protein sequence ID" value="SCL85752.1"/>
    <property type="molecule type" value="Genomic_DNA"/>
</dbReference>
<evidence type="ECO:0000313" key="1">
    <source>
        <dbReference type="EMBL" id="SCL85752.1"/>
    </source>
</evidence>
<keyword evidence="1" id="KW-0418">Kinase</keyword>
<accession>A0AAX2CD54</accession>